<name>A0A8I2YEJ8_9AGAM</name>
<dbReference type="Proteomes" id="UP000683000">
    <property type="component" value="Unassembled WGS sequence"/>
</dbReference>
<keyword evidence="2" id="KW-1185">Reference proteome</keyword>
<reference evidence="1" key="1">
    <citation type="submission" date="2021-03" db="EMBL/GenBank/DDBJ databases">
        <title>Evolutionary innovations through gain and loss of genes in the ectomycorrhizal Boletales.</title>
        <authorList>
            <person name="Wu G."/>
            <person name="Miyauchi S."/>
            <person name="Morin E."/>
            <person name="Yang Z.-L."/>
            <person name="Xu J."/>
            <person name="Martin F.M."/>
        </authorList>
    </citation>
    <scope>NUCLEOTIDE SEQUENCE</scope>
    <source>
        <strain evidence="1">BR01</strain>
    </source>
</reference>
<dbReference type="OrthoDB" id="2606964at2759"/>
<organism evidence="1 2">
    <name type="scientific">Boletus reticuloceps</name>
    <dbReference type="NCBI Taxonomy" id="495285"/>
    <lineage>
        <taxon>Eukaryota</taxon>
        <taxon>Fungi</taxon>
        <taxon>Dikarya</taxon>
        <taxon>Basidiomycota</taxon>
        <taxon>Agaricomycotina</taxon>
        <taxon>Agaricomycetes</taxon>
        <taxon>Agaricomycetidae</taxon>
        <taxon>Boletales</taxon>
        <taxon>Boletineae</taxon>
        <taxon>Boletaceae</taxon>
        <taxon>Boletoideae</taxon>
        <taxon>Boletus</taxon>
    </lineage>
</organism>
<evidence type="ECO:0000313" key="2">
    <source>
        <dbReference type="Proteomes" id="UP000683000"/>
    </source>
</evidence>
<proteinExistence type="predicted"/>
<dbReference type="AlphaFoldDB" id="A0A8I2YEJ8"/>
<comment type="caution">
    <text evidence="1">The sequence shown here is derived from an EMBL/GenBank/DDBJ whole genome shotgun (WGS) entry which is preliminary data.</text>
</comment>
<evidence type="ECO:0000313" key="1">
    <source>
        <dbReference type="EMBL" id="KAG6370472.1"/>
    </source>
</evidence>
<dbReference type="EMBL" id="JAGFBS010000050">
    <property type="protein sequence ID" value="KAG6370472.1"/>
    <property type="molecule type" value="Genomic_DNA"/>
</dbReference>
<protein>
    <submittedName>
        <fullName evidence="1">Uncharacterized protein</fullName>
    </submittedName>
</protein>
<gene>
    <name evidence="1" type="ORF">JVT61DRAFT_11958</name>
</gene>
<sequence length="69" mass="7676">MNTRQAKIFVSVTTTYGETGGKDDFFEIDSGHGVTWNRDLMEVAFVYLQDIGETRVMAVLPGSPDYLIA</sequence>
<accession>A0A8I2YEJ8</accession>